<dbReference type="InterPro" id="IPR042183">
    <property type="entry name" value="MmgE/PrpD_sf_1"/>
</dbReference>
<reference evidence="4" key="1">
    <citation type="submission" date="2022-12" db="EMBL/GenBank/DDBJ databases">
        <title>Marinomonas 15G1-11 sp. nov, isolated from marine algae.</title>
        <authorList>
            <person name="Butt M."/>
            <person name="Choi D.G."/>
            <person name="Kim J.M."/>
            <person name="Lee J.K."/>
            <person name="Baek J.H."/>
            <person name="Jeon C.O."/>
        </authorList>
    </citation>
    <scope>NUCLEOTIDE SEQUENCE</scope>
    <source>
        <strain evidence="4">15G1-11</strain>
    </source>
</reference>
<dbReference type="InterPro" id="IPR036148">
    <property type="entry name" value="MmgE/PrpD_sf"/>
</dbReference>
<feature type="domain" description="MmgE/PrpD N-terminal" evidence="2">
    <location>
        <begin position="3"/>
        <end position="231"/>
    </location>
</feature>
<dbReference type="InterPro" id="IPR045336">
    <property type="entry name" value="MmgE_PrpD_N"/>
</dbReference>
<evidence type="ECO:0000313" key="4">
    <source>
        <dbReference type="EMBL" id="MCZ2720935.1"/>
    </source>
</evidence>
<gene>
    <name evidence="4" type="ORF">O1D97_04560</name>
</gene>
<dbReference type="Gene3D" id="1.10.4100.10">
    <property type="entry name" value="2-methylcitrate dehydratase PrpD"/>
    <property type="match status" value="1"/>
</dbReference>
<evidence type="ECO:0000256" key="1">
    <source>
        <dbReference type="ARBA" id="ARBA00006174"/>
    </source>
</evidence>
<keyword evidence="5" id="KW-1185">Reference proteome</keyword>
<accession>A0ABT4JRD4</accession>
<organism evidence="4 5">
    <name type="scientific">Marinomonas phaeophyticola</name>
    <dbReference type="NCBI Taxonomy" id="3004091"/>
    <lineage>
        <taxon>Bacteria</taxon>
        <taxon>Pseudomonadati</taxon>
        <taxon>Pseudomonadota</taxon>
        <taxon>Gammaproteobacteria</taxon>
        <taxon>Oceanospirillales</taxon>
        <taxon>Oceanospirillaceae</taxon>
        <taxon>Marinomonas</taxon>
    </lineage>
</organism>
<dbReference type="InterPro" id="IPR005656">
    <property type="entry name" value="MmgE_PrpD"/>
</dbReference>
<dbReference type="Proteomes" id="UP001149719">
    <property type="component" value="Unassembled WGS sequence"/>
</dbReference>
<protein>
    <submittedName>
        <fullName evidence="4">MmgE/PrpD family protein</fullName>
    </submittedName>
</protein>
<comment type="similarity">
    <text evidence="1">Belongs to the PrpD family.</text>
</comment>
<dbReference type="PANTHER" id="PTHR16943:SF8">
    <property type="entry name" value="2-METHYLCITRATE DEHYDRATASE"/>
    <property type="match status" value="1"/>
</dbReference>
<dbReference type="SUPFAM" id="SSF103378">
    <property type="entry name" value="2-methylcitrate dehydratase PrpD"/>
    <property type="match status" value="1"/>
</dbReference>
<evidence type="ECO:0000313" key="5">
    <source>
        <dbReference type="Proteomes" id="UP001149719"/>
    </source>
</evidence>
<dbReference type="Pfam" id="PF03972">
    <property type="entry name" value="MmgE_PrpD_N"/>
    <property type="match status" value="1"/>
</dbReference>
<dbReference type="InterPro" id="IPR045337">
    <property type="entry name" value="MmgE_PrpD_C"/>
</dbReference>
<sequence>MNDLIDFIHHLKYEDLPSSVVKQATYCLIDLLGVAASGHGTQLAKIMETFVSDQMPGQIPLLFSDQCASLSGACLFGASLIDSIDAHDGQVLTKGHVGVAILPALLATLSEQLNKGDELSGKELITSLIIGYEVATRAGIALHSTALDYHTSGAWNGLGVAAISARLMRLSHQQTYEALGIAEFHGPRSQMMRCIDYPTMVKDGSGWGALAGITSSLLAKANFTGAPAITMDANTLSNDAKKTAIVHRTWQDIGQRWYIQEQYFKAYPVCRWAQPAIESIRQIQKNNPLDYTQINRIKVVTFHQAKRLHITQPQNTEQAQYSLPFSVASALIDGEVSVDSIGETQAGLFHPKRIALSQKVKIEELDEYNALFPAERWAHAIITLANGKELQSSACIARGNPENPLTEDEMLDKFYRLTKQSIKPSRQASIIEMCQSMADLNPKKLYEFLQLLKPE</sequence>
<feature type="domain" description="MmgE/PrpD C-terminal" evidence="3">
    <location>
        <begin position="267"/>
        <end position="436"/>
    </location>
</feature>
<comment type="caution">
    <text evidence="4">The sequence shown here is derived from an EMBL/GenBank/DDBJ whole genome shotgun (WGS) entry which is preliminary data.</text>
</comment>
<dbReference type="Pfam" id="PF19305">
    <property type="entry name" value="MmgE_PrpD_C"/>
    <property type="match status" value="1"/>
</dbReference>
<dbReference type="EMBL" id="JAPUBN010000011">
    <property type="protein sequence ID" value="MCZ2720935.1"/>
    <property type="molecule type" value="Genomic_DNA"/>
</dbReference>
<proteinExistence type="inferred from homology"/>
<evidence type="ECO:0000259" key="3">
    <source>
        <dbReference type="Pfam" id="PF19305"/>
    </source>
</evidence>
<dbReference type="Gene3D" id="3.30.1330.120">
    <property type="entry name" value="2-methylcitrate dehydratase PrpD"/>
    <property type="match status" value="1"/>
</dbReference>
<evidence type="ECO:0000259" key="2">
    <source>
        <dbReference type="Pfam" id="PF03972"/>
    </source>
</evidence>
<name>A0ABT4JRD4_9GAMM</name>
<dbReference type="PANTHER" id="PTHR16943">
    <property type="entry name" value="2-METHYLCITRATE DEHYDRATASE-RELATED"/>
    <property type="match status" value="1"/>
</dbReference>
<dbReference type="InterPro" id="IPR042188">
    <property type="entry name" value="MmgE/PrpD_sf_2"/>
</dbReference>
<dbReference type="RefSeq" id="WP_269123215.1">
    <property type="nucleotide sequence ID" value="NZ_JAPUBN010000011.1"/>
</dbReference>